<dbReference type="PANTHER" id="PTHR48475:SF2">
    <property type="entry name" value="RIBONUCLEASE H"/>
    <property type="match status" value="1"/>
</dbReference>
<dbReference type="InterPro" id="IPR001584">
    <property type="entry name" value="Integrase_cat-core"/>
</dbReference>
<dbReference type="CDD" id="cd00303">
    <property type="entry name" value="retropepsin_like"/>
    <property type="match status" value="1"/>
</dbReference>
<evidence type="ECO:0000313" key="12">
    <source>
        <dbReference type="EMBL" id="WVZ07299.1"/>
    </source>
</evidence>
<keyword evidence="2" id="KW-0808">Transferase</keyword>
<evidence type="ECO:0000313" key="13">
    <source>
        <dbReference type="Proteomes" id="UP001374535"/>
    </source>
</evidence>
<feature type="region of interest" description="Disordered" evidence="9">
    <location>
        <begin position="268"/>
        <end position="303"/>
    </location>
</feature>
<dbReference type="GO" id="GO:0004523">
    <property type="term" value="F:RNA-DNA hybrid ribonuclease activity"/>
    <property type="evidence" value="ECO:0007669"/>
    <property type="project" value="InterPro"/>
</dbReference>
<dbReference type="CDD" id="cd09279">
    <property type="entry name" value="RNase_HI_like"/>
    <property type="match status" value="1"/>
</dbReference>
<keyword evidence="7" id="KW-0695">RNA-directed DNA polymerase</keyword>
<name>A0AAQ3RTK3_VIGMU</name>
<dbReference type="Pfam" id="PF13456">
    <property type="entry name" value="RVT_3"/>
    <property type="match status" value="1"/>
</dbReference>
<dbReference type="Gene3D" id="2.40.70.10">
    <property type="entry name" value="Acid Proteases"/>
    <property type="match status" value="1"/>
</dbReference>
<feature type="domain" description="RNase H type-1" evidence="10">
    <location>
        <begin position="1058"/>
        <end position="1187"/>
    </location>
</feature>
<dbReference type="InterPro" id="IPR043128">
    <property type="entry name" value="Rev_trsase/Diguanyl_cyclase"/>
</dbReference>
<dbReference type="GO" id="GO:0015074">
    <property type="term" value="P:DNA integration"/>
    <property type="evidence" value="ECO:0007669"/>
    <property type="project" value="InterPro"/>
</dbReference>
<dbReference type="PANTHER" id="PTHR48475">
    <property type="entry name" value="RIBONUCLEASE H"/>
    <property type="match status" value="1"/>
</dbReference>
<feature type="region of interest" description="Disordered" evidence="9">
    <location>
        <begin position="384"/>
        <end position="450"/>
    </location>
</feature>
<dbReference type="Proteomes" id="UP001374535">
    <property type="component" value="Chromosome 6"/>
</dbReference>
<dbReference type="PROSITE" id="PS50994">
    <property type="entry name" value="INTEGRASE"/>
    <property type="match status" value="1"/>
</dbReference>
<evidence type="ECO:0000256" key="3">
    <source>
        <dbReference type="ARBA" id="ARBA00022695"/>
    </source>
</evidence>
<keyword evidence="5" id="KW-0255">Endonuclease</keyword>
<evidence type="ECO:0000256" key="4">
    <source>
        <dbReference type="ARBA" id="ARBA00022722"/>
    </source>
</evidence>
<feature type="compositionally biased region" description="Polar residues" evidence="9">
    <location>
        <begin position="410"/>
        <end position="420"/>
    </location>
</feature>
<keyword evidence="8" id="KW-0233">DNA recombination</keyword>
<dbReference type="Pfam" id="PF17917">
    <property type="entry name" value="RT_RNaseH"/>
    <property type="match status" value="1"/>
</dbReference>
<dbReference type="InterPro" id="IPR012337">
    <property type="entry name" value="RNaseH-like_sf"/>
</dbReference>
<feature type="compositionally biased region" description="Basic and acidic residues" evidence="9">
    <location>
        <begin position="283"/>
        <end position="303"/>
    </location>
</feature>
<evidence type="ECO:0000256" key="8">
    <source>
        <dbReference type="ARBA" id="ARBA00023172"/>
    </source>
</evidence>
<dbReference type="PROSITE" id="PS50879">
    <property type="entry name" value="RNASE_H_1"/>
    <property type="match status" value="1"/>
</dbReference>
<sequence length="1749" mass="196544">MQRQMQDMRAEIAALRAERENRVGEPSIQSVNVQTIHTENGEEVEGDGVHEVVHASVNRGRGGGNNVRGRRSNGRGRNKGRGSRQEQRRGGQGRGSHEVERVDDLPHVEEPDQAEGLHPFTDNVMRAAMSENRVFPFVEKYGGLTDPVKHLRSFVDAMAVCSSDKLVWCRVFSLTLKEETLDWFHSLQPRTIDSFATLRQLFSQQYASNRTRGLTYTALKRMKQGREESLKEFMERFNRTARQEEEPQTMDELQNKLVGFIRIEEERAHQGRQMEETSQSVKVGRERRGEKRPLREEGGSGRRNVEVPRISQYLHHTPLNAPRARVMEEALRADLIVATRSPTPRGADESKHYRYHQNMGHTTENCITLKDKMESLVQAGHLREFVQRKGTPSGPGTNSGNRPPRRKAENSGNPQVTQPHGQGEGSDRPLRGVINTISGGFAGGGPSSAARKRHIRNFHSHAPDSNQDDPMVITAVIARYSVGNVLIDQGSSANILYWKMFQQMDIQDGTIMPFHEQILGFAGERVDTRGYVDLKVSLGVDRGAKEIKVWFLLVDVDTSYNVLLGRPCLNAFGAIVSTPHLTLKYPADDGKIWTVKADQKVARECYAAGLKVKPFAGRGPESRSEVALAKLDPRVEVDDRVEPMGEVQPFQLGAEEKTTMVGVNLSLNQVEQIGKLLVQNKDLFAWTASDMSGIHPDVIFHKLSVFKDAPAGSAEKEEVVDEEVCKLLEAGFIREVKYTTWLANVVMVKKSNGKWRMCTDFTDLNKACPKDTYPLPSIDALVDGVSGYEILSFLNAYSGYNQIPMYHPDSEKTAFITERATYCYEVMPFGLKNTGATYQLRSRSLEDHLRDLEEVFGQVRKYDMRLNPLKCTFGVQAGKFLGFMLTAQGIEANPEKCKAILEMRSPQTVREVQRLCEGVFGEVKKILTQPPVMGRPVFLATMEEAISAALIQGTPEFKLIYFVSRILKDAEARYQKLEKVVLSLVYAARHLRPYFQGHQVVVRTDYPIAKILRKPDLAGRMIGWSVELSEFGFRYEPRGSVKGQHLADFVVELSVGEGPFCWQLSVDGSSNKRGGGAGIVLEGPNEVVIEQTLIVKFKVSNNQAEYEALIAGMELAKDLGVEKLKCRMDSQLVEGQMNGNSQGKDNQLQRYFHRAKKLATGFSTFELRHIPRTENTRASRLSKLASGNEKGGFSSVVRQVLIEPTVECLNIEGSSGQEAWREEIVRLIREQEDRRTLAVRDAKKIARYCVVGEDLYRRGYVYPLLKCLVESKAGYVMRELHQGVCGRHIGGRMLRARILRAGRIARCSCRSASHVNDTGTFPMNLRQSYKVLYPLGHSPNGAEPVSKISAAQVQKFGLPQAIITDNGRQFVDKKLVTFYKELGIKPITSSVEHPHTNGQVEAMNKIIVQELKRRLREAKGDGESPFNLTYETDAMVPVEVGEVTLRRHMTDMEINDEGLRNNLDVLQERREVTTVRVEAQKRLAFHRRRSSLEENRGSQKNDSCLMSFGGNQKNDFRNPQLYAGSQKNDSCLIPFGGSQKNDFRNPQLYAGRSQRNDSCLTPFGGNQKNDFRNPQLYAGSQKNDSCLTPFGGKGSQKNDFRNPQLYAGSQKNDSYLRNPQLYAGSQKNDSCLTPFGGSQKNDFRNPQLYAGSQKNDSCLMPFGGNQKNDFRNPQLYAGSPKNDSCLTLFEGEVRKMTLSRSPQLYVGSQKNDSCLMPFEGNQKNDFTQEVQIKLLGNMRLSRYSNTSIT</sequence>
<evidence type="ECO:0000256" key="1">
    <source>
        <dbReference type="ARBA" id="ARBA00012493"/>
    </source>
</evidence>
<dbReference type="Pfam" id="PF03732">
    <property type="entry name" value="Retrotrans_gag"/>
    <property type="match status" value="1"/>
</dbReference>
<dbReference type="InterPro" id="IPR043502">
    <property type="entry name" value="DNA/RNA_pol_sf"/>
</dbReference>
<feature type="region of interest" description="Disordered" evidence="9">
    <location>
        <begin position="34"/>
        <end position="117"/>
    </location>
</feature>
<feature type="compositionally biased region" description="Basic and acidic residues" evidence="9">
    <location>
        <begin position="83"/>
        <end position="110"/>
    </location>
</feature>
<dbReference type="GO" id="GO:0003676">
    <property type="term" value="F:nucleic acid binding"/>
    <property type="evidence" value="ECO:0007669"/>
    <property type="project" value="InterPro"/>
</dbReference>
<keyword evidence="4" id="KW-0540">Nuclease</keyword>
<dbReference type="InterPro" id="IPR036397">
    <property type="entry name" value="RNaseH_sf"/>
</dbReference>
<dbReference type="InterPro" id="IPR021109">
    <property type="entry name" value="Peptidase_aspartic_dom_sf"/>
</dbReference>
<feature type="compositionally biased region" description="Polar residues" evidence="9">
    <location>
        <begin position="1500"/>
        <end position="1510"/>
    </location>
</feature>
<dbReference type="SUPFAM" id="SSF56672">
    <property type="entry name" value="DNA/RNA polymerases"/>
    <property type="match status" value="1"/>
</dbReference>
<dbReference type="EMBL" id="CP144695">
    <property type="protein sequence ID" value="WVZ07299.1"/>
    <property type="molecule type" value="Genomic_DNA"/>
</dbReference>
<dbReference type="Pfam" id="PF00078">
    <property type="entry name" value="RVT_1"/>
    <property type="match status" value="1"/>
</dbReference>
<dbReference type="InterPro" id="IPR000477">
    <property type="entry name" value="RT_dom"/>
</dbReference>
<feature type="compositionally biased region" description="Basic residues" evidence="9">
    <location>
        <begin position="68"/>
        <end position="82"/>
    </location>
</feature>
<feature type="region of interest" description="Disordered" evidence="9">
    <location>
        <begin position="1553"/>
        <end position="1603"/>
    </location>
</feature>
<keyword evidence="3" id="KW-0548">Nucleotidyltransferase</keyword>
<reference evidence="12 13" key="1">
    <citation type="journal article" date="2023" name="Life. Sci Alliance">
        <title>Evolutionary insights into 3D genome organization and epigenetic landscape of Vigna mungo.</title>
        <authorList>
            <person name="Junaid A."/>
            <person name="Singh B."/>
            <person name="Bhatia S."/>
        </authorList>
    </citation>
    <scope>NUCLEOTIDE SEQUENCE [LARGE SCALE GENOMIC DNA]</scope>
    <source>
        <strain evidence="12">Urdbean</strain>
    </source>
</reference>
<dbReference type="InterPro" id="IPR002156">
    <property type="entry name" value="RNaseH_domain"/>
</dbReference>
<protein>
    <recommendedName>
        <fullName evidence="1">RNA-directed DNA polymerase</fullName>
        <ecNumber evidence="1">2.7.7.49</ecNumber>
    </recommendedName>
</protein>
<dbReference type="InterPro" id="IPR005162">
    <property type="entry name" value="Retrotrans_gag_dom"/>
</dbReference>
<evidence type="ECO:0000256" key="6">
    <source>
        <dbReference type="ARBA" id="ARBA00022801"/>
    </source>
</evidence>
<organism evidence="12 13">
    <name type="scientific">Vigna mungo</name>
    <name type="common">Black gram</name>
    <name type="synonym">Phaseolus mungo</name>
    <dbReference type="NCBI Taxonomy" id="3915"/>
    <lineage>
        <taxon>Eukaryota</taxon>
        <taxon>Viridiplantae</taxon>
        <taxon>Streptophyta</taxon>
        <taxon>Embryophyta</taxon>
        <taxon>Tracheophyta</taxon>
        <taxon>Spermatophyta</taxon>
        <taxon>Magnoliopsida</taxon>
        <taxon>eudicotyledons</taxon>
        <taxon>Gunneridae</taxon>
        <taxon>Pentapetalae</taxon>
        <taxon>rosids</taxon>
        <taxon>fabids</taxon>
        <taxon>Fabales</taxon>
        <taxon>Fabaceae</taxon>
        <taxon>Papilionoideae</taxon>
        <taxon>50 kb inversion clade</taxon>
        <taxon>NPAAA clade</taxon>
        <taxon>indigoferoid/millettioid clade</taxon>
        <taxon>Phaseoleae</taxon>
        <taxon>Vigna</taxon>
    </lineage>
</organism>
<evidence type="ECO:0000256" key="7">
    <source>
        <dbReference type="ARBA" id="ARBA00022918"/>
    </source>
</evidence>
<keyword evidence="13" id="KW-1185">Reference proteome</keyword>
<keyword evidence="6" id="KW-0378">Hydrolase</keyword>
<evidence type="ECO:0000259" key="10">
    <source>
        <dbReference type="PROSITE" id="PS50879"/>
    </source>
</evidence>
<dbReference type="Gene3D" id="3.10.10.10">
    <property type="entry name" value="HIV Type 1 Reverse Transcriptase, subunit A, domain 1"/>
    <property type="match status" value="1"/>
</dbReference>
<evidence type="ECO:0000256" key="5">
    <source>
        <dbReference type="ARBA" id="ARBA00022759"/>
    </source>
</evidence>
<feature type="compositionally biased region" description="Basic and acidic residues" evidence="9">
    <location>
        <begin position="1490"/>
        <end position="1499"/>
    </location>
</feature>
<evidence type="ECO:0000256" key="2">
    <source>
        <dbReference type="ARBA" id="ARBA00022679"/>
    </source>
</evidence>
<dbReference type="SUPFAM" id="SSF53098">
    <property type="entry name" value="Ribonuclease H-like"/>
    <property type="match status" value="2"/>
</dbReference>
<feature type="compositionally biased region" description="Polar residues" evidence="9">
    <location>
        <begin position="1556"/>
        <end position="1568"/>
    </location>
</feature>
<gene>
    <name evidence="12" type="ORF">V8G54_020645</name>
</gene>
<dbReference type="CDD" id="cd01647">
    <property type="entry name" value="RT_LTR"/>
    <property type="match status" value="1"/>
</dbReference>
<dbReference type="GO" id="GO:0006310">
    <property type="term" value="P:DNA recombination"/>
    <property type="evidence" value="ECO:0007669"/>
    <property type="project" value="UniProtKB-KW"/>
</dbReference>
<dbReference type="Gene3D" id="3.30.420.10">
    <property type="entry name" value="Ribonuclease H-like superfamily/Ribonuclease H"/>
    <property type="match status" value="2"/>
</dbReference>
<feature type="domain" description="Integrase catalytic" evidence="11">
    <location>
        <begin position="1338"/>
        <end position="1464"/>
    </location>
</feature>
<dbReference type="InterPro" id="IPR041373">
    <property type="entry name" value="RT_RNaseH"/>
</dbReference>
<accession>A0AAQ3RTK3</accession>
<dbReference type="Gene3D" id="3.30.70.270">
    <property type="match status" value="2"/>
</dbReference>
<evidence type="ECO:0000259" key="11">
    <source>
        <dbReference type="PROSITE" id="PS50994"/>
    </source>
</evidence>
<evidence type="ECO:0000256" key="9">
    <source>
        <dbReference type="SAM" id="MobiDB-lite"/>
    </source>
</evidence>
<dbReference type="EC" id="2.7.7.49" evidence="1"/>
<proteinExistence type="predicted"/>
<dbReference type="GO" id="GO:0003964">
    <property type="term" value="F:RNA-directed DNA polymerase activity"/>
    <property type="evidence" value="ECO:0007669"/>
    <property type="project" value="UniProtKB-KW"/>
</dbReference>
<feature type="region of interest" description="Disordered" evidence="9">
    <location>
        <begin position="1489"/>
        <end position="1510"/>
    </location>
</feature>